<dbReference type="InterPro" id="IPR003965">
    <property type="entry name" value="Fatty_acid_synthase"/>
</dbReference>
<name>A0ABV5LRT7_9ACTN</name>
<dbReference type="PANTHER" id="PTHR43841:SF1">
    <property type="entry name" value="3-HYDROXYACYL-THIOESTER DEHYDRATASE X"/>
    <property type="match status" value="1"/>
</dbReference>
<evidence type="ECO:0000313" key="4">
    <source>
        <dbReference type="Proteomes" id="UP001589748"/>
    </source>
</evidence>
<dbReference type="PANTHER" id="PTHR43841">
    <property type="entry name" value="3-HYDROXYACYL-THIOESTER DEHYDRATASE HTDX-RELATED"/>
    <property type="match status" value="1"/>
</dbReference>
<comment type="similarity">
    <text evidence="1">Belongs to the enoyl-CoA hydratase/isomerase family.</text>
</comment>
<gene>
    <name evidence="3" type="ORF">ACFFVI_07315</name>
</gene>
<dbReference type="InterPro" id="IPR029069">
    <property type="entry name" value="HotDog_dom_sf"/>
</dbReference>
<keyword evidence="4" id="KW-1185">Reference proteome</keyword>
<reference evidence="3 4" key="1">
    <citation type="submission" date="2024-09" db="EMBL/GenBank/DDBJ databases">
        <authorList>
            <person name="Sun Q."/>
            <person name="Mori K."/>
        </authorList>
    </citation>
    <scope>NUCLEOTIDE SEQUENCE [LARGE SCALE GENOMIC DNA]</scope>
    <source>
        <strain evidence="3 4">TISTR 1856</strain>
    </source>
</reference>
<protein>
    <submittedName>
        <fullName evidence="3">MaoC/PaaZ C-terminal domain-containing protein</fullName>
    </submittedName>
</protein>
<evidence type="ECO:0000313" key="3">
    <source>
        <dbReference type="EMBL" id="MFB9376775.1"/>
    </source>
</evidence>
<dbReference type="EMBL" id="JBHMDM010000004">
    <property type="protein sequence ID" value="MFB9376775.1"/>
    <property type="molecule type" value="Genomic_DNA"/>
</dbReference>
<accession>A0ABV5LRT7</accession>
<dbReference type="RefSeq" id="WP_380136116.1">
    <property type="nucleotide sequence ID" value="NZ_JBHLUI010000003.1"/>
</dbReference>
<organism evidence="3 4">
    <name type="scientific">Kineococcus gynurae</name>
    <dbReference type="NCBI Taxonomy" id="452979"/>
    <lineage>
        <taxon>Bacteria</taxon>
        <taxon>Bacillati</taxon>
        <taxon>Actinomycetota</taxon>
        <taxon>Actinomycetes</taxon>
        <taxon>Kineosporiales</taxon>
        <taxon>Kineosporiaceae</taxon>
        <taxon>Kineococcus</taxon>
    </lineage>
</organism>
<sequence>MVDVADRSPGLAGNYVRALLPARAGRPELPRTVLGADAVRVDPGRFAAHARLCGFPLRDEIPLSFVHLLAFPLQVQLLVRERFPFRVLGLVHLRQEFEQTRPLRAEEPLDLRVRATALRAHAKGTVVDLVATAAPHGSEVVWTGRSSYLARGRRFPGREAPELEPLPVPDGPGQRWTVPAGTGRAFAAVSGDVNPIHLSAATAKLFGFPRALAHGMWTASRSLAALGAAPAGPSRFRVEFRKPLLLPATVEHVVAAAPDGNGWSTAVRSRDGSRLHLVGRAD</sequence>
<dbReference type="Gene3D" id="3.10.129.10">
    <property type="entry name" value="Hotdog Thioesterase"/>
    <property type="match status" value="1"/>
</dbReference>
<feature type="domain" description="MaoC-like" evidence="2">
    <location>
        <begin position="184"/>
        <end position="253"/>
    </location>
</feature>
<dbReference type="PRINTS" id="PR01483">
    <property type="entry name" value="FASYNTHASE"/>
</dbReference>
<dbReference type="Pfam" id="PF01575">
    <property type="entry name" value="MaoC_dehydratas"/>
    <property type="match status" value="1"/>
</dbReference>
<dbReference type="SUPFAM" id="SSF54637">
    <property type="entry name" value="Thioesterase/thiol ester dehydrase-isomerase"/>
    <property type="match status" value="2"/>
</dbReference>
<comment type="caution">
    <text evidence="3">The sequence shown here is derived from an EMBL/GenBank/DDBJ whole genome shotgun (WGS) entry which is preliminary data.</text>
</comment>
<dbReference type="InterPro" id="IPR002539">
    <property type="entry name" value="MaoC-like_dom"/>
</dbReference>
<dbReference type="Proteomes" id="UP001589748">
    <property type="component" value="Unassembled WGS sequence"/>
</dbReference>
<evidence type="ECO:0000259" key="2">
    <source>
        <dbReference type="Pfam" id="PF01575"/>
    </source>
</evidence>
<evidence type="ECO:0000256" key="1">
    <source>
        <dbReference type="ARBA" id="ARBA00005254"/>
    </source>
</evidence>
<proteinExistence type="inferred from homology"/>